<gene>
    <name evidence="1" type="ORF">Sjap_005153</name>
</gene>
<dbReference type="Proteomes" id="UP001417504">
    <property type="component" value="Unassembled WGS sequence"/>
</dbReference>
<proteinExistence type="predicted"/>
<dbReference type="EMBL" id="JBBNAE010000002">
    <property type="protein sequence ID" value="KAK9145250.1"/>
    <property type="molecule type" value="Genomic_DNA"/>
</dbReference>
<dbReference type="AlphaFoldDB" id="A0AAP0K4J7"/>
<reference evidence="1 2" key="1">
    <citation type="submission" date="2024-01" db="EMBL/GenBank/DDBJ databases">
        <title>Genome assemblies of Stephania.</title>
        <authorList>
            <person name="Yang L."/>
        </authorList>
    </citation>
    <scope>NUCLEOTIDE SEQUENCE [LARGE SCALE GENOMIC DNA]</scope>
    <source>
        <strain evidence="1">QJT</strain>
        <tissue evidence="1">Leaf</tissue>
    </source>
</reference>
<evidence type="ECO:0000313" key="2">
    <source>
        <dbReference type="Proteomes" id="UP001417504"/>
    </source>
</evidence>
<sequence>MQSSFVVLGLNGSLESLKSSLYFLGFHLKSQSMRMRTWQDMMTPKELDGRRLPEIGTSQ</sequence>
<accession>A0AAP0K4J7</accession>
<comment type="caution">
    <text evidence="1">The sequence shown here is derived from an EMBL/GenBank/DDBJ whole genome shotgun (WGS) entry which is preliminary data.</text>
</comment>
<name>A0AAP0K4J7_9MAGN</name>
<keyword evidence="2" id="KW-1185">Reference proteome</keyword>
<evidence type="ECO:0000313" key="1">
    <source>
        <dbReference type="EMBL" id="KAK9145250.1"/>
    </source>
</evidence>
<organism evidence="1 2">
    <name type="scientific">Stephania japonica</name>
    <dbReference type="NCBI Taxonomy" id="461633"/>
    <lineage>
        <taxon>Eukaryota</taxon>
        <taxon>Viridiplantae</taxon>
        <taxon>Streptophyta</taxon>
        <taxon>Embryophyta</taxon>
        <taxon>Tracheophyta</taxon>
        <taxon>Spermatophyta</taxon>
        <taxon>Magnoliopsida</taxon>
        <taxon>Ranunculales</taxon>
        <taxon>Menispermaceae</taxon>
        <taxon>Menispermoideae</taxon>
        <taxon>Cissampelideae</taxon>
        <taxon>Stephania</taxon>
    </lineage>
</organism>
<protein>
    <submittedName>
        <fullName evidence="1">Uncharacterized protein</fullName>
    </submittedName>
</protein>